<comment type="caution">
    <text evidence="1">The sequence shown here is derived from an EMBL/GenBank/DDBJ whole genome shotgun (WGS) entry which is preliminary data.</text>
</comment>
<accession>A0A0J1IFS4</accession>
<gene>
    <name evidence="1" type="ORF">ABW02_17315</name>
</gene>
<evidence type="ECO:0000313" key="2">
    <source>
        <dbReference type="Proteomes" id="UP000036045"/>
    </source>
</evidence>
<dbReference type="EMBL" id="LDPH01000019">
    <property type="protein sequence ID" value="KLV24808.1"/>
    <property type="molecule type" value="Genomic_DNA"/>
</dbReference>
<evidence type="ECO:0000313" key="1">
    <source>
        <dbReference type="EMBL" id="KLV24808.1"/>
    </source>
</evidence>
<proteinExistence type="predicted"/>
<name>A0A0J1IFS4_NIACI</name>
<sequence>MTNMLNLLYSKILDWKESKPDYRFLVETTFLSSLIAKNIRTVANYKMLYKVPESFYLDVD</sequence>
<keyword evidence="2" id="KW-1185">Reference proteome</keyword>
<protein>
    <submittedName>
        <fullName evidence="1">Uncharacterized protein</fullName>
    </submittedName>
</protein>
<dbReference type="AlphaFoldDB" id="A0A0J1IFS4"/>
<reference evidence="1 2" key="1">
    <citation type="submission" date="2015-05" db="EMBL/GenBank/DDBJ databases">
        <title>Whole genome sequence and identification of bacterial endophytes from Costus igneus.</title>
        <authorList>
            <person name="Lee Y.P."/>
            <person name="Gan H.M."/>
            <person name="Eng W."/>
            <person name="Wheatley M.S."/>
            <person name="Caraballo A."/>
            <person name="Polter S."/>
            <person name="Savka M.A."/>
            <person name="Hudson A.O."/>
        </authorList>
    </citation>
    <scope>NUCLEOTIDE SEQUENCE [LARGE SCALE GENOMIC DNA]</scope>
    <source>
        <strain evidence="1 2">RIT379</strain>
    </source>
</reference>
<organism evidence="1 2">
    <name type="scientific">Niallia circulans</name>
    <name type="common">Bacillus circulans</name>
    <dbReference type="NCBI Taxonomy" id="1397"/>
    <lineage>
        <taxon>Bacteria</taxon>
        <taxon>Bacillati</taxon>
        <taxon>Bacillota</taxon>
        <taxon>Bacilli</taxon>
        <taxon>Bacillales</taxon>
        <taxon>Bacillaceae</taxon>
        <taxon>Niallia</taxon>
    </lineage>
</organism>
<dbReference type="Proteomes" id="UP000036045">
    <property type="component" value="Unassembled WGS sequence"/>
</dbReference>
<dbReference type="PATRIC" id="fig|1397.4.peg.1679"/>